<accession>A0A8K0JZA7</accession>
<feature type="non-terminal residue" evidence="5">
    <location>
        <position position="383"/>
    </location>
</feature>
<evidence type="ECO:0000256" key="3">
    <source>
        <dbReference type="SAM" id="MobiDB-lite"/>
    </source>
</evidence>
<sequence length="383" mass="42906">MLRTIGSVVLIPYLVICKILGSTNFRINRRHNYIHFNDQDIIQSWLMDLHFEEYFPLFASAGYDMPTISRMTPEDLTAIGIKKPNHRKKLKAEIALLNISDGLPEYIPSSIEEWLGLLGLSEYAGALRQQGCRTVEDVASGVTWEDLEDIGIIRLGHQKKILLAIKRVKDIKAGKRFPQPQPLPSADHPISLHLMPPHVQSHLMQQQQMQQHINQPQEVMITTGGHSPVHECYPASTAPSSFHTFHRASVHHPPPSSPQPHHQVHLHRGGSTGYQVRWSRDGIVGVGGEDGREEEEDDGVVGDGEEGEPDDEDGEEYQTRHRRIQQFLQSSQLPPPGSPSHHSNSPNTSSAFSPFYFSRPPPPPAPSMCYQPSAYCPDIVPIK</sequence>
<dbReference type="Pfam" id="PF00536">
    <property type="entry name" value="SAM_1"/>
    <property type="match status" value="2"/>
</dbReference>
<dbReference type="SUPFAM" id="SSF47769">
    <property type="entry name" value="SAM/Pointed domain"/>
    <property type="match status" value="2"/>
</dbReference>
<evidence type="ECO:0000256" key="1">
    <source>
        <dbReference type="ARBA" id="ARBA00022737"/>
    </source>
</evidence>
<feature type="domain" description="SAM" evidence="4">
    <location>
        <begin position="106"/>
        <end position="171"/>
    </location>
</feature>
<evidence type="ECO:0000259" key="4">
    <source>
        <dbReference type="PROSITE" id="PS50105"/>
    </source>
</evidence>
<keyword evidence="1" id="KW-0677">Repeat</keyword>
<dbReference type="InterPro" id="IPR033635">
    <property type="entry name" value="ANKS1/Caskin"/>
</dbReference>
<dbReference type="InterPro" id="IPR013761">
    <property type="entry name" value="SAM/pointed_sf"/>
</dbReference>
<dbReference type="EMBL" id="KZ308233">
    <property type="protein sequence ID" value="KAG8225294.1"/>
    <property type="molecule type" value="Genomic_DNA"/>
</dbReference>
<evidence type="ECO:0000256" key="2">
    <source>
        <dbReference type="ARBA" id="ARBA00023043"/>
    </source>
</evidence>
<feature type="domain" description="SAM" evidence="4">
    <location>
        <begin position="42"/>
        <end position="100"/>
    </location>
</feature>
<dbReference type="InterPro" id="IPR001660">
    <property type="entry name" value="SAM"/>
</dbReference>
<evidence type="ECO:0000313" key="6">
    <source>
        <dbReference type="Proteomes" id="UP000792457"/>
    </source>
</evidence>
<dbReference type="AlphaFoldDB" id="A0A8K0JZA7"/>
<dbReference type="Proteomes" id="UP000792457">
    <property type="component" value="Unassembled WGS sequence"/>
</dbReference>
<feature type="compositionally biased region" description="Low complexity" evidence="3">
    <location>
        <begin position="339"/>
        <end position="358"/>
    </location>
</feature>
<keyword evidence="2" id="KW-0040">ANK repeat</keyword>
<dbReference type="InterPro" id="IPR035498">
    <property type="entry name" value="Caskin1/2_SAM_2"/>
</dbReference>
<proteinExistence type="predicted"/>
<feature type="region of interest" description="Disordered" evidence="3">
    <location>
        <begin position="246"/>
        <end position="374"/>
    </location>
</feature>
<dbReference type="CDD" id="cd09497">
    <property type="entry name" value="SAM_caskin1_2_repeat1"/>
    <property type="match status" value="1"/>
</dbReference>
<feature type="compositionally biased region" description="Acidic residues" evidence="3">
    <location>
        <begin position="291"/>
        <end position="316"/>
    </location>
</feature>
<dbReference type="Gene3D" id="1.10.150.50">
    <property type="entry name" value="Transcription Factor, Ets-1"/>
    <property type="match status" value="2"/>
</dbReference>
<dbReference type="FunFam" id="1.10.150.50:FF:000028">
    <property type="entry name" value="caskin-2 isoform X2"/>
    <property type="match status" value="1"/>
</dbReference>
<dbReference type="OrthoDB" id="6156898at2759"/>
<name>A0A8K0JZA7_LADFU</name>
<dbReference type="PROSITE" id="PS50105">
    <property type="entry name" value="SAM_DOMAIN"/>
    <property type="match status" value="2"/>
</dbReference>
<reference evidence="5" key="1">
    <citation type="submission" date="2013-04" db="EMBL/GenBank/DDBJ databases">
        <authorList>
            <person name="Qu J."/>
            <person name="Murali S.C."/>
            <person name="Bandaranaike D."/>
            <person name="Bellair M."/>
            <person name="Blankenburg K."/>
            <person name="Chao H."/>
            <person name="Dinh H."/>
            <person name="Doddapaneni H."/>
            <person name="Downs B."/>
            <person name="Dugan-Rocha S."/>
            <person name="Elkadiri S."/>
            <person name="Gnanaolivu R.D."/>
            <person name="Hernandez B."/>
            <person name="Javaid M."/>
            <person name="Jayaseelan J.C."/>
            <person name="Lee S."/>
            <person name="Li M."/>
            <person name="Ming W."/>
            <person name="Munidasa M."/>
            <person name="Muniz J."/>
            <person name="Nguyen L."/>
            <person name="Ongeri F."/>
            <person name="Osuji N."/>
            <person name="Pu L.-L."/>
            <person name="Puazo M."/>
            <person name="Qu C."/>
            <person name="Quiroz J."/>
            <person name="Raj R."/>
            <person name="Weissenberger G."/>
            <person name="Xin Y."/>
            <person name="Zou X."/>
            <person name="Han Y."/>
            <person name="Richards S."/>
            <person name="Worley K."/>
            <person name="Muzny D."/>
            <person name="Gibbs R."/>
        </authorList>
    </citation>
    <scope>NUCLEOTIDE SEQUENCE</scope>
    <source>
        <strain evidence="5">Sampled in the wild</strain>
    </source>
</reference>
<keyword evidence="6" id="KW-1185">Reference proteome</keyword>
<comment type="caution">
    <text evidence="5">The sequence shown here is derived from an EMBL/GenBank/DDBJ whole genome shotgun (WGS) entry which is preliminary data.</text>
</comment>
<protein>
    <recommendedName>
        <fullName evidence="4">SAM domain-containing protein</fullName>
    </recommendedName>
</protein>
<dbReference type="SMART" id="SM00454">
    <property type="entry name" value="SAM"/>
    <property type="match status" value="2"/>
</dbReference>
<dbReference type="PANTHER" id="PTHR24174:SF16">
    <property type="entry name" value="CASKIN-2"/>
    <property type="match status" value="1"/>
</dbReference>
<dbReference type="FunFam" id="1.10.150.50:FF:000071">
    <property type="entry name" value="Caskin, isoform D"/>
    <property type="match status" value="1"/>
</dbReference>
<dbReference type="CDD" id="cd09498">
    <property type="entry name" value="SAM_caskin1_2_repeat2"/>
    <property type="match status" value="1"/>
</dbReference>
<reference evidence="5" key="2">
    <citation type="submission" date="2017-10" db="EMBL/GenBank/DDBJ databases">
        <title>Ladona fulva Genome sequencing and assembly.</title>
        <authorList>
            <person name="Murali S."/>
            <person name="Richards S."/>
            <person name="Bandaranaike D."/>
            <person name="Bellair M."/>
            <person name="Blankenburg K."/>
            <person name="Chao H."/>
            <person name="Dinh H."/>
            <person name="Doddapaneni H."/>
            <person name="Dugan-Rocha S."/>
            <person name="Elkadiri S."/>
            <person name="Gnanaolivu R."/>
            <person name="Hernandez B."/>
            <person name="Skinner E."/>
            <person name="Javaid M."/>
            <person name="Lee S."/>
            <person name="Li M."/>
            <person name="Ming W."/>
            <person name="Munidasa M."/>
            <person name="Muniz J."/>
            <person name="Nguyen L."/>
            <person name="Hughes D."/>
            <person name="Osuji N."/>
            <person name="Pu L.-L."/>
            <person name="Puazo M."/>
            <person name="Qu C."/>
            <person name="Quiroz J."/>
            <person name="Raj R."/>
            <person name="Weissenberger G."/>
            <person name="Xin Y."/>
            <person name="Zou X."/>
            <person name="Han Y."/>
            <person name="Worley K."/>
            <person name="Muzny D."/>
            <person name="Gibbs R."/>
        </authorList>
    </citation>
    <scope>NUCLEOTIDE SEQUENCE</scope>
    <source>
        <strain evidence="5">Sampled in the wild</strain>
    </source>
</reference>
<dbReference type="PANTHER" id="PTHR24174">
    <property type="entry name" value="ANKYRIN REPEAT AND STERILE ALPHA MOTIF DOMAIN-CONTAINING PROTEIN 1"/>
    <property type="match status" value="1"/>
</dbReference>
<gene>
    <name evidence="5" type="ORF">J437_LFUL001908</name>
</gene>
<dbReference type="InterPro" id="IPR035497">
    <property type="entry name" value="Caskin1/2_SAM_1"/>
</dbReference>
<evidence type="ECO:0000313" key="5">
    <source>
        <dbReference type="EMBL" id="KAG8225294.1"/>
    </source>
</evidence>
<organism evidence="5 6">
    <name type="scientific">Ladona fulva</name>
    <name type="common">Scarce chaser dragonfly</name>
    <name type="synonym">Libellula fulva</name>
    <dbReference type="NCBI Taxonomy" id="123851"/>
    <lineage>
        <taxon>Eukaryota</taxon>
        <taxon>Metazoa</taxon>
        <taxon>Ecdysozoa</taxon>
        <taxon>Arthropoda</taxon>
        <taxon>Hexapoda</taxon>
        <taxon>Insecta</taxon>
        <taxon>Pterygota</taxon>
        <taxon>Palaeoptera</taxon>
        <taxon>Odonata</taxon>
        <taxon>Epiprocta</taxon>
        <taxon>Anisoptera</taxon>
        <taxon>Libelluloidea</taxon>
        <taxon>Libellulidae</taxon>
        <taxon>Ladona</taxon>
    </lineage>
</organism>